<comment type="similarity">
    <text evidence="1">Belongs to the glutathione peroxidase family.</text>
</comment>
<dbReference type="GO" id="GO:0006979">
    <property type="term" value="P:response to oxidative stress"/>
    <property type="evidence" value="ECO:0007669"/>
    <property type="project" value="InterPro"/>
</dbReference>
<dbReference type="PROSITE" id="PS51355">
    <property type="entry name" value="GLUTATHIONE_PEROXID_3"/>
    <property type="match status" value="1"/>
</dbReference>
<evidence type="ECO:0000313" key="4">
    <source>
        <dbReference type="EMBL" id="MCI67840.1"/>
    </source>
</evidence>
<evidence type="ECO:0000256" key="3">
    <source>
        <dbReference type="ARBA" id="ARBA00023002"/>
    </source>
</evidence>
<keyword evidence="3" id="KW-0560">Oxidoreductase</keyword>
<dbReference type="GO" id="GO:0004601">
    <property type="term" value="F:peroxidase activity"/>
    <property type="evidence" value="ECO:0007669"/>
    <property type="project" value="UniProtKB-KW"/>
</dbReference>
<keyword evidence="2" id="KW-0575">Peroxidase</keyword>
<dbReference type="InterPro" id="IPR036249">
    <property type="entry name" value="Thioredoxin-like_sf"/>
</dbReference>
<reference evidence="4 5" key="1">
    <citation type="journal article" date="2018" name="Front. Plant Sci.">
        <title>Red Clover (Trifolium pratense) and Zigzag Clover (T. medium) - A Picture of Genomic Similarities and Differences.</title>
        <authorList>
            <person name="Dluhosova J."/>
            <person name="Istvanek J."/>
            <person name="Nedelnik J."/>
            <person name="Repkova J."/>
        </authorList>
    </citation>
    <scope>NUCLEOTIDE SEQUENCE [LARGE SCALE GENOMIC DNA]</scope>
    <source>
        <strain evidence="5">cv. 10/8</strain>
        <tissue evidence="4">Leaf</tissue>
    </source>
</reference>
<evidence type="ECO:0000256" key="1">
    <source>
        <dbReference type="ARBA" id="ARBA00006926"/>
    </source>
</evidence>
<dbReference type="InterPro" id="IPR000889">
    <property type="entry name" value="Glutathione_peroxidase"/>
</dbReference>
<evidence type="ECO:0008006" key="6">
    <source>
        <dbReference type="Google" id="ProtNLM"/>
    </source>
</evidence>
<keyword evidence="5" id="KW-1185">Reference proteome</keyword>
<feature type="non-terminal residue" evidence="4">
    <location>
        <position position="1"/>
    </location>
</feature>
<organism evidence="4 5">
    <name type="scientific">Trifolium medium</name>
    <dbReference type="NCBI Taxonomy" id="97028"/>
    <lineage>
        <taxon>Eukaryota</taxon>
        <taxon>Viridiplantae</taxon>
        <taxon>Streptophyta</taxon>
        <taxon>Embryophyta</taxon>
        <taxon>Tracheophyta</taxon>
        <taxon>Spermatophyta</taxon>
        <taxon>Magnoliopsida</taxon>
        <taxon>eudicotyledons</taxon>
        <taxon>Gunneridae</taxon>
        <taxon>Pentapetalae</taxon>
        <taxon>rosids</taxon>
        <taxon>fabids</taxon>
        <taxon>Fabales</taxon>
        <taxon>Fabaceae</taxon>
        <taxon>Papilionoideae</taxon>
        <taxon>50 kb inversion clade</taxon>
        <taxon>NPAAA clade</taxon>
        <taxon>Hologalegina</taxon>
        <taxon>IRL clade</taxon>
        <taxon>Trifolieae</taxon>
        <taxon>Trifolium</taxon>
    </lineage>
</organism>
<name>A0A392U5N8_9FABA</name>
<dbReference type="Proteomes" id="UP000265520">
    <property type="component" value="Unassembled WGS sequence"/>
</dbReference>
<proteinExistence type="inferred from homology"/>
<evidence type="ECO:0000313" key="5">
    <source>
        <dbReference type="Proteomes" id="UP000265520"/>
    </source>
</evidence>
<dbReference type="Gene3D" id="3.40.30.10">
    <property type="entry name" value="Glutaredoxin"/>
    <property type="match status" value="1"/>
</dbReference>
<comment type="caution">
    <text evidence="4">The sequence shown here is derived from an EMBL/GenBank/DDBJ whole genome shotgun (WGS) entry which is preliminary data.</text>
</comment>
<sequence>DISGNDVSLSQYSGKVLLIVNVASQW</sequence>
<dbReference type="AlphaFoldDB" id="A0A392U5N8"/>
<protein>
    <recommendedName>
        <fullName evidence="6">Glutathione peroxidase</fullName>
    </recommendedName>
</protein>
<accession>A0A392U5N8</accession>
<dbReference type="EMBL" id="LXQA010724940">
    <property type="protein sequence ID" value="MCI67840.1"/>
    <property type="molecule type" value="Genomic_DNA"/>
</dbReference>
<dbReference type="SUPFAM" id="SSF52833">
    <property type="entry name" value="Thioredoxin-like"/>
    <property type="match status" value="1"/>
</dbReference>
<evidence type="ECO:0000256" key="2">
    <source>
        <dbReference type="ARBA" id="ARBA00022559"/>
    </source>
</evidence>